<feature type="domain" description="AMP-dependent synthetase/ligase" evidence="1">
    <location>
        <begin position="10"/>
        <end position="346"/>
    </location>
</feature>
<dbReference type="Gene3D" id="3.40.50.12780">
    <property type="entry name" value="N-terminal domain of ligase-like"/>
    <property type="match status" value="1"/>
</dbReference>
<feature type="domain" description="AMP-binding enzyme C-terminal" evidence="2">
    <location>
        <begin position="393"/>
        <end position="470"/>
    </location>
</feature>
<dbReference type="InterPro" id="IPR045851">
    <property type="entry name" value="AMP-bd_C_sf"/>
</dbReference>
<dbReference type="AlphaFoldDB" id="A0A6L9QDX3"/>
<dbReference type="GO" id="GO:0016878">
    <property type="term" value="F:acid-thiol ligase activity"/>
    <property type="evidence" value="ECO:0007669"/>
    <property type="project" value="UniProtKB-ARBA"/>
</dbReference>
<evidence type="ECO:0000313" key="3">
    <source>
        <dbReference type="EMBL" id="NEA23465.1"/>
    </source>
</evidence>
<dbReference type="SUPFAM" id="SSF56801">
    <property type="entry name" value="Acetyl-CoA synthetase-like"/>
    <property type="match status" value="1"/>
</dbReference>
<evidence type="ECO:0000313" key="4">
    <source>
        <dbReference type="Proteomes" id="UP000475532"/>
    </source>
</evidence>
<dbReference type="InterPro" id="IPR025110">
    <property type="entry name" value="AMP-bd_C"/>
</dbReference>
<dbReference type="Pfam" id="PF00501">
    <property type="entry name" value="AMP-binding"/>
    <property type="match status" value="1"/>
</dbReference>
<organism evidence="3 4">
    <name type="scientific">Actinomadura bangladeshensis</name>
    <dbReference type="NCBI Taxonomy" id="453573"/>
    <lineage>
        <taxon>Bacteria</taxon>
        <taxon>Bacillati</taxon>
        <taxon>Actinomycetota</taxon>
        <taxon>Actinomycetes</taxon>
        <taxon>Streptosporangiales</taxon>
        <taxon>Thermomonosporaceae</taxon>
        <taxon>Actinomadura</taxon>
    </lineage>
</organism>
<proteinExistence type="predicted"/>
<dbReference type="InterPro" id="IPR000873">
    <property type="entry name" value="AMP-dep_synth/lig_dom"/>
</dbReference>
<dbReference type="Pfam" id="PF13193">
    <property type="entry name" value="AMP-binding_C"/>
    <property type="match status" value="1"/>
</dbReference>
<dbReference type="InterPro" id="IPR050237">
    <property type="entry name" value="ATP-dep_AMP-bd_enzyme"/>
</dbReference>
<sequence>MLLGDLAHRGAALWPDRTAFAWDGRRRSHAELHGRVRCWAGLLAAGGVRPGGRVALLTANAPEAVEAAFGASLIGAVVVPLNVRLSPAEIRYQVGDAAARHAVVHPALAALARESGLLDLVHWTTGPGLDAALAGAPPHGLPRPDPGAPVMQLYTSGTTGHPKGCLLTNRGWIAAAANAVQAFGLTAADRLLGALPLFHVAGHGAVLGQLAAGGTVVLPSGASPEALWPVIAEQGVTVAVFPTGTGRALRHPAAAPETLRLVFGMAATERPATLERLRELGIGYRGVYGSTEAGNFVTVSTLEDELAHPGTVGRPLPAFDPALDGAAGPGEVGELLLRGASLMAGYAGHPDPLGDGRLRTGDLMRLDADGRLFFVDRAKDMVKTGGENVYCAEVERVLAEHPAVRDAAVFGVPDRRWGEAVKALVVARGGTPPGGLPAELDAHCRARLGAFKRPRWYEVVEAIPRNHSGKVPKRELRAAHDPGTAVRLPETGDRG</sequence>
<reference evidence="3 4" key="1">
    <citation type="submission" date="2020-01" db="EMBL/GenBank/DDBJ databases">
        <title>Insect and environment-associated Actinomycetes.</title>
        <authorList>
            <person name="Currrie C."/>
            <person name="Chevrette M."/>
            <person name="Carlson C."/>
            <person name="Stubbendieck R."/>
            <person name="Wendt-Pienkowski E."/>
        </authorList>
    </citation>
    <scope>NUCLEOTIDE SEQUENCE [LARGE SCALE GENOMIC DNA]</scope>
    <source>
        <strain evidence="3 4">SID10258</strain>
    </source>
</reference>
<evidence type="ECO:0000259" key="1">
    <source>
        <dbReference type="Pfam" id="PF00501"/>
    </source>
</evidence>
<gene>
    <name evidence="3" type="ORF">G3I70_13325</name>
</gene>
<protein>
    <submittedName>
        <fullName evidence="3">AMP-binding protein</fullName>
    </submittedName>
</protein>
<dbReference type="RefSeq" id="WP_163055897.1">
    <property type="nucleotide sequence ID" value="NZ_JAAGLI010000325.1"/>
</dbReference>
<dbReference type="Gene3D" id="3.30.300.30">
    <property type="match status" value="1"/>
</dbReference>
<name>A0A6L9QDX3_9ACTN</name>
<dbReference type="EMBL" id="JAAGLI010000325">
    <property type="protein sequence ID" value="NEA23465.1"/>
    <property type="molecule type" value="Genomic_DNA"/>
</dbReference>
<dbReference type="PANTHER" id="PTHR43767">
    <property type="entry name" value="LONG-CHAIN-FATTY-ACID--COA LIGASE"/>
    <property type="match status" value="1"/>
</dbReference>
<comment type="caution">
    <text evidence="3">The sequence shown here is derived from an EMBL/GenBank/DDBJ whole genome shotgun (WGS) entry which is preliminary data.</text>
</comment>
<dbReference type="InterPro" id="IPR042099">
    <property type="entry name" value="ANL_N_sf"/>
</dbReference>
<dbReference type="PANTHER" id="PTHR43767:SF1">
    <property type="entry name" value="NONRIBOSOMAL PEPTIDE SYNTHASE PES1 (EUROFUNG)-RELATED"/>
    <property type="match status" value="1"/>
</dbReference>
<accession>A0A6L9QDX3</accession>
<evidence type="ECO:0000259" key="2">
    <source>
        <dbReference type="Pfam" id="PF13193"/>
    </source>
</evidence>
<dbReference type="Proteomes" id="UP000475532">
    <property type="component" value="Unassembled WGS sequence"/>
</dbReference>